<keyword evidence="2" id="KW-0812">Transmembrane</keyword>
<accession>C1F941</accession>
<feature type="transmembrane region" description="Helical" evidence="2">
    <location>
        <begin position="258"/>
        <end position="278"/>
    </location>
</feature>
<feature type="transmembrane region" description="Helical" evidence="2">
    <location>
        <begin position="159"/>
        <end position="183"/>
    </location>
</feature>
<evidence type="ECO:0000256" key="2">
    <source>
        <dbReference type="SAM" id="Phobius"/>
    </source>
</evidence>
<feature type="transmembrane region" description="Helical" evidence="2">
    <location>
        <begin position="294"/>
        <end position="316"/>
    </location>
</feature>
<feature type="transmembrane region" description="Helical" evidence="2">
    <location>
        <begin position="204"/>
        <end position="229"/>
    </location>
</feature>
<evidence type="ECO:0000313" key="4">
    <source>
        <dbReference type="EMBL" id="ACO32135.1"/>
    </source>
</evidence>
<dbReference type="InterPro" id="IPR038731">
    <property type="entry name" value="RgtA/B/C-like"/>
</dbReference>
<keyword evidence="5" id="KW-1185">Reference proteome</keyword>
<proteinExistence type="predicted"/>
<protein>
    <submittedName>
        <fullName evidence="4">Putative membrane protein</fullName>
    </submittedName>
</protein>
<dbReference type="eggNOG" id="COG1807">
    <property type="taxonomic scope" value="Bacteria"/>
</dbReference>
<dbReference type="EMBL" id="CP001472">
    <property type="protein sequence ID" value="ACO32135.1"/>
    <property type="molecule type" value="Genomic_DNA"/>
</dbReference>
<feature type="transmembrane region" description="Helical" evidence="2">
    <location>
        <begin position="89"/>
        <end position="106"/>
    </location>
</feature>
<organism evidence="4 5">
    <name type="scientific">Acidobacterium capsulatum (strain ATCC 51196 / DSM 11244 / BCRC 80197 / JCM 7670 / NBRC 15755 / NCIMB 13165 / 161)</name>
    <dbReference type="NCBI Taxonomy" id="240015"/>
    <lineage>
        <taxon>Bacteria</taxon>
        <taxon>Pseudomonadati</taxon>
        <taxon>Acidobacteriota</taxon>
        <taxon>Terriglobia</taxon>
        <taxon>Terriglobales</taxon>
        <taxon>Acidobacteriaceae</taxon>
        <taxon>Acidobacterium</taxon>
    </lineage>
</organism>
<evidence type="ECO:0000313" key="5">
    <source>
        <dbReference type="Proteomes" id="UP000002207"/>
    </source>
</evidence>
<feature type="transmembrane region" description="Helical" evidence="2">
    <location>
        <begin position="112"/>
        <end position="131"/>
    </location>
</feature>
<feature type="transmembrane region" description="Helical" evidence="2">
    <location>
        <begin position="9"/>
        <end position="37"/>
    </location>
</feature>
<evidence type="ECO:0000259" key="3">
    <source>
        <dbReference type="Pfam" id="PF13231"/>
    </source>
</evidence>
<dbReference type="Proteomes" id="UP000002207">
    <property type="component" value="Chromosome"/>
</dbReference>
<evidence type="ECO:0000256" key="1">
    <source>
        <dbReference type="SAM" id="MobiDB-lite"/>
    </source>
</evidence>
<dbReference type="KEGG" id="aca:ACP_2106"/>
<keyword evidence="2" id="KW-0472">Membrane</keyword>
<dbReference type="InParanoid" id="C1F941"/>
<dbReference type="Pfam" id="PF13231">
    <property type="entry name" value="PMT_2"/>
    <property type="match status" value="1"/>
</dbReference>
<dbReference type="AlphaFoldDB" id="C1F941"/>
<keyword evidence="2" id="KW-1133">Transmembrane helix</keyword>
<sequence length="526" mass="58084">MSSKRSENLLIYSSLAIFAIGYLACSLYFAGHTVLWMDEVLSVWASRQPSAKAVYSAIAHGSEFAPPVFPLLLHFLAKGLGGGYRVLRIPEITSVFVTGFCAFILIRRYFGLALGALGFCLLLEGLLPYVLNIRPYDLVTACFAVALVFWNDLEQKKSWWRYVAIVLFLALGISLHFYAVLLVPCLGGIEIFYSLKRRTFRPGVWIALFFAGASIFAWLPLISTMSHFVANDSGSPSYYAHPTIASLLQSTKRIFMDGIPYTVIVIFALVLIGVGRLLGREHAVEEPDLQKDQVGFWAIGTGIMLFPLIVFAFSVVVTKTFNARYCIATIIGAVAIVCGSIRINRFFRRTIPAILAVALVLDLGYMRGLENRFNYEPAVASIPGTCPIVIINGDTWFALMEQLPAAQRNRIVYLTLPTNVRFGDPTNEHQVERWKAINPDLPVEGVSKFLRQNPKFYAVNFAINMKGSDATQADYLLSRHLIQLVSEKGNALIYKSVPTSPATGGVDAGHSPATTTPRPYPSGTRG</sequence>
<gene>
    <name evidence="4" type="ordered locus">ACP_2106</name>
</gene>
<feature type="transmembrane region" description="Helical" evidence="2">
    <location>
        <begin position="322"/>
        <end position="343"/>
    </location>
</feature>
<name>C1F941_ACIC5</name>
<feature type="region of interest" description="Disordered" evidence="1">
    <location>
        <begin position="502"/>
        <end position="526"/>
    </location>
</feature>
<reference evidence="4 5" key="1">
    <citation type="journal article" date="2009" name="Appl. Environ. Microbiol.">
        <title>Three genomes from the phylum Acidobacteria provide insight into the lifestyles of these microorganisms in soils.</title>
        <authorList>
            <person name="Ward N.L."/>
            <person name="Challacombe J.F."/>
            <person name="Janssen P.H."/>
            <person name="Henrissat B."/>
            <person name="Coutinho P.M."/>
            <person name="Wu M."/>
            <person name="Xie G."/>
            <person name="Haft D.H."/>
            <person name="Sait M."/>
            <person name="Badger J."/>
            <person name="Barabote R.D."/>
            <person name="Bradley B."/>
            <person name="Brettin T.S."/>
            <person name="Brinkac L.M."/>
            <person name="Bruce D."/>
            <person name="Creasy T."/>
            <person name="Daugherty S.C."/>
            <person name="Davidsen T.M."/>
            <person name="DeBoy R.T."/>
            <person name="Detter J.C."/>
            <person name="Dodson R.J."/>
            <person name="Durkin A.S."/>
            <person name="Ganapathy A."/>
            <person name="Gwinn-Giglio M."/>
            <person name="Han C.S."/>
            <person name="Khouri H."/>
            <person name="Kiss H."/>
            <person name="Kothari S.P."/>
            <person name="Madupu R."/>
            <person name="Nelson K.E."/>
            <person name="Nelson W.C."/>
            <person name="Paulsen I."/>
            <person name="Penn K."/>
            <person name="Ren Q."/>
            <person name="Rosovitz M.J."/>
            <person name="Selengut J.D."/>
            <person name="Shrivastava S."/>
            <person name="Sullivan S.A."/>
            <person name="Tapia R."/>
            <person name="Thompson L.S."/>
            <person name="Watkins K.L."/>
            <person name="Yang Q."/>
            <person name="Yu C."/>
            <person name="Zafar N."/>
            <person name="Zhou L."/>
            <person name="Kuske C.R."/>
        </authorList>
    </citation>
    <scope>NUCLEOTIDE SEQUENCE [LARGE SCALE GENOMIC DNA]</scope>
    <source>
        <strain evidence="5">ATCC 51196 / DSM 11244 / BCRC 80197 / JCM 7670 / NBRC 15755 / NCIMB 13165 / 161</strain>
    </source>
</reference>
<feature type="domain" description="Glycosyltransferase RgtA/B/C/D-like" evidence="3">
    <location>
        <begin position="66"/>
        <end position="211"/>
    </location>
</feature>
<dbReference type="HOGENOM" id="CLU_533971_0_0_0"/>